<dbReference type="EMBL" id="PVNG01000032">
    <property type="protein sequence ID" value="PRX52269.1"/>
    <property type="molecule type" value="Genomic_DNA"/>
</dbReference>
<evidence type="ECO:0000313" key="2">
    <source>
        <dbReference type="EMBL" id="PRX52269.1"/>
    </source>
</evidence>
<dbReference type="AlphaFoldDB" id="A0A2T0M4Z7"/>
<protein>
    <recommendedName>
        <fullName evidence="4">Lipoprotein</fullName>
    </recommendedName>
</protein>
<accession>A0A2T0M4Z7</accession>
<evidence type="ECO:0008006" key="4">
    <source>
        <dbReference type="Google" id="ProtNLM"/>
    </source>
</evidence>
<sequence length="145" mass="15123">MPYAPPSPLTALLIAGAAALLAACSAQVRCGPCGGSGVRLLMEGTVAVQGRTYEACDPRGACEKGELPVMRATPALAAPVPVVFVPLSGDATDRSRQTIDAVIRDGAGRVVGRGQATFPEYRPLEQKEPCHCYEARTELSIQQSA</sequence>
<name>A0A2T0M4Z7_9ACTN</name>
<reference evidence="2 3" key="1">
    <citation type="submission" date="2018-03" db="EMBL/GenBank/DDBJ databases">
        <title>Genomic Encyclopedia of Type Strains, Phase III (KMG-III): the genomes of soil and plant-associated and newly described type strains.</title>
        <authorList>
            <person name="Whitman W."/>
        </authorList>
    </citation>
    <scope>NUCLEOTIDE SEQUENCE [LARGE SCALE GENOMIC DNA]</scope>
    <source>
        <strain evidence="2 3">CGMCC 4.7104</strain>
    </source>
</reference>
<evidence type="ECO:0000256" key="1">
    <source>
        <dbReference type="SAM" id="SignalP"/>
    </source>
</evidence>
<feature type="chain" id="PRO_5038902874" description="Lipoprotein" evidence="1">
    <location>
        <begin position="23"/>
        <end position="145"/>
    </location>
</feature>
<dbReference type="Proteomes" id="UP000238312">
    <property type="component" value="Unassembled WGS sequence"/>
</dbReference>
<proteinExistence type="predicted"/>
<comment type="caution">
    <text evidence="2">The sequence shown here is derived from an EMBL/GenBank/DDBJ whole genome shotgun (WGS) entry which is preliminary data.</text>
</comment>
<organism evidence="2 3">
    <name type="scientific">Nonomuraea fuscirosea</name>
    <dbReference type="NCBI Taxonomy" id="1291556"/>
    <lineage>
        <taxon>Bacteria</taxon>
        <taxon>Bacillati</taxon>
        <taxon>Actinomycetota</taxon>
        <taxon>Actinomycetes</taxon>
        <taxon>Streptosporangiales</taxon>
        <taxon>Streptosporangiaceae</taxon>
        <taxon>Nonomuraea</taxon>
    </lineage>
</organism>
<keyword evidence="3" id="KW-1185">Reference proteome</keyword>
<keyword evidence="1" id="KW-0732">Signal</keyword>
<gene>
    <name evidence="2" type="ORF">B0I32_13219</name>
</gene>
<dbReference type="RefSeq" id="WP_106251817.1">
    <property type="nucleotide sequence ID" value="NZ_JBFAIL010000016.1"/>
</dbReference>
<feature type="signal peptide" evidence="1">
    <location>
        <begin position="1"/>
        <end position="22"/>
    </location>
</feature>
<dbReference type="OrthoDB" id="3541233at2"/>
<evidence type="ECO:0000313" key="3">
    <source>
        <dbReference type="Proteomes" id="UP000238312"/>
    </source>
</evidence>